<protein>
    <submittedName>
        <fullName evidence="1">Uncharacterized protein</fullName>
    </submittedName>
</protein>
<feature type="non-terminal residue" evidence="1">
    <location>
        <position position="1"/>
    </location>
</feature>
<sequence>ADFVVITDKPVPTAPSYSWDAPGFVSTTTSAEASYRSALGEDGRDDLSSANSEISKFVKTATDDIADVVTKDATKTITTFTSAPNWYTGLPSDVLSVKDKQASDRYTMDSSLYA</sequence>
<organism evidence="1 2">
    <name type="scientific">Amniculicola lignicola CBS 123094</name>
    <dbReference type="NCBI Taxonomy" id="1392246"/>
    <lineage>
        <taxon>Eukaryota</taxon>
        <taxon>Fungi</taxon>
        <taxon>Dikarya</taxon>
        <taxon>Ascomycota</taxon>
        <taxon>Pezizomycotina</taxon>
        <taxon>Dothideomycetes</taxon>
        <taxon>Pleosporomycetidae</taxon>
        <taxon>Pleosporales</taxon>
        <taxon>Amniculicolaceae</taxon>
        <taxon>Amniculicola</taxon>
    </lineage>
</organism>
<dbReference type="AlphaFoldDB" id="A0A6A5WFB0"/>
<evidence type="ECO:0000313" key="1">
    <source>
        <dbReference type="EMBL" id="KAF1996316.1"/>
    </source>
</evidence>
<dbReference type="OrthoDB" id="3795630at2759"/>
<keyword evidence="2" id="KW-1185">Reference proteome</keyword>
<proteinExistence type="predicted"/>
<dbReference type="Proteomes" id="UP000799779">
    <property type="component" value="Unassembled WGS sequence"/>
</dbReference>
<feature type="non-terminal residue" evidence="1">
    <location>
        <position position="114"/>
    </location>
</feature>
<dbReference type="EMBL" id="ML977626">
    <property type="protein sequence ID" value="KAF1996316.1"/>
    <property type="molecule type" value="Genomic_DNA"/>
</dbReference>
<name>A0A6A5WFB0_9PLEO</name>
<accession>A0A6A5WFB0</accession>
<gene>
    <name evidence="1" type="ORF">P154DRAFT_400962</name>
</gene>
<evidence type="ECO:0000313" key="2">
    <source>
        <dbReference type="Proteomes" id="UP000799779"/>
    </source>
</evidence>
<reference evidence="1" key="1">
    <citation type="journal article" date="2020" name="Stud. Mycol.">
        <title>101 Dothideomycetes genomes: a test case for predicting lifestyles and emergence of pathogens.</title>
        <authorList>
            <person name="Haridas S."/>
            <person name="Albert R."/>
            <person name="Binder M."/>
            <person name="Bloem J."/>
            <person name="Labutti K."/>
            <person name="Salamov A."/>
            <person name="Andreopoulos B."/>
            <person name="Baker S."/>
            <person name="Barry K."/>
            <person name="Bills G."/>
            <person name="Bluhm B."/>
            <person name="Cannon C."/>
            <person name="Castanera R."/>
            <person name="Culley D."/>
            <person name="Daum C."/>
            <person name="Ezra D."/>
            <person name="Gonzalez J."/>
            <person name="Henrissat B."/>
            <person name="Kuo A."/>
            <person name="Liang C."/>
            <person name="Lipzen A."/>
            <person name="Lutzoni F."/>
            <person name="Magnuson J."/>
            <person name="Mondo S."/>
            <person name="Nolan M."/>
            <person name="Ohm R."/>
            <person name="Pangilinan J."/>
            <person name="Park H.-J."/>
            <person name="Ramirez L."/>
            <person name="Alfaro M."/>
            <person name="Sun H."/>
            <person name="Tritt A."/>
            <person name="Yoshinaga Y."/>
            <person name="Zwiers L.-H."/>
            <person name="Turgeon B."/>
            <person name="Goodwin S."/>
            <person name="Spatafora J."/>
            <person name="Crous P."/>
            <person name="Grigoriev I."/>
        </authorList>
    </citation>
    <scope>NUCLEOTIDE SEQUENCE</scope>
    <source>
        <strain evidence="1">CBS 123094</strain>
    </source>
</reference>